<reference evidence="4" key="1">
    <citation type="submission" date="2012-09" db="EMBL/GenBank/DDBJ databases">
        <authorList>
            <person name="Weinstock G."/>
            <person name="Sodergren E."/>
            <person name="Clifton S."/>
            <person name="Fulton L."/>
            <person name="Fulton B."/>
            <person name="Courtney L."/>
            <person name="Fronick C."/>
            <person name="Harrison M."/>
            <person name="Strong C."/>
            <person name="Farmer C."/>
            <person name="Delehaunty K."/>
            <person name="Markovic C."/>
            <person name="Hall O."/>
            <person name="Minx P."/>
            <person name="Tomlinson C."/>
            <person name="Mitreva M."/>
            <person name="Nelson J."/>
            <person name="Hou S."/>
            <person name="Wollam A."/>
            <person name="Pepin K.H."/>
            <person name="Johnson M."/>
            <person name="Bhonagiri V."/>
            <person name="Nash W.E."/>
            <person name="Suruliraj S."/>
            <person name="Warren W."/>
            <person name="Chinwalla A."/>
            <person name="Mardis E.R."/>
            <person name="Wilson R.K."/>
        </authorList>
    </citation>
    <scope>NUCLEOTIDE SEQUENCE [LARGE SCALE GENOMIC DNA]</scope>
    <source>
        <strain evidence="4">OS1</strain>
    </source>
</reference>
<comment type="similarity">
    <text evidence="1">Belongs to the transglycosylase Slt family.</text>
</comment>
<dbReference type="GO" id="GO:0000270">
    <property type="term" value="P:peptidoglycan metabolic process"/>
    <property type="evidence" value="ECO:0007669"/>
    <property type="project" value="InterPro"/>
</dbReference>
<evidence type="ECO:0000313" key="3">
    <source>
        <dbReference type="EMBL" id="KRT35608.1"/>
    </source>
</evidence>
<evidence type="ECO:0000313" key="4">
    <source>
        <dbReference type="Proteomes" id="UP000005273"/>
    </source>
</evidence>
<gene>
    <name evidence="3" type="ORF">HMPREF1705_02845</name>
</gene>
<dbReference type="RefSeq" id="WP_057940805.1">
    <property type="nucleotide sequence ID" value="NZ_ACJX03000001.1"/>
</dbReference>
<dbReference type="SUPFAM" id="SSF53955">
    <property type="entry name" value="Lysozyme-like"/>
    <property type="match status" value="1"/>
</dbReference>
<dbReference type="Gene3D" id="1.10.530.10">
    <property type="match status" value="1"/>
</dbReference>
<dbReference type="Proteomes" id="UP000005273">
    <property type="component" value="Unassembled WGS sequence"/>
</dbReference>
<evidence type="ECO:0000256" key="1">
    <source>
        <dbReference type="ARBA" id="ARBA00007734"/>
    </source>
</evidence>
<dbReference type="PANTHER" id="PTHR37423">
    <property type="entry name" value="SOLUBLE LYTIC MUREIN TRANSGLYCOSYLASE-RELATED"/>
    <property type="match status" value="1"/>
</dbReference>
<dbReference type="OrthoDB" id="9815002at2"/>
<dbReference type="STRING" id="592015.HMPREF1705_02845"/>
<name>A0A0T5XB76_9BACT</name>
<organism evidence="3 4">
    <name type="scientific">Acetomicrobium hydrogeniformans ATCC BAA-1850</name>
    <dbReference type="NCBI Taxonomy" id="592015"/>
    <lineage>
        <taxon>Bacteria</taxon>
        <taxon>Thermotogati</taxon>
        <taxon>Synergistota</taxon>
        <taxon>Synergistia</taxon>
        <taxon>Synergistales</taxon>
        <taxon>Acetomicrobiaceae</taxon>
        <taxon>Acetomicrobium</taxon>
    </lineage>
</organism>
<dbReference type="EMBL" id="ACJX03000001">
    <property type="protein sequence ID" value="KRT35608.1"/>
    <property type="molecule type" value="Genomic_DNA"/>
</dbReference>
<dbReference type="eggNOG" id="COG0741">
    <property type="taxonomic scope" value="Bacteria"/>
</dbReference>
<dbReference type="GO" id="GO:0008933">
    <property type="term" value="F:peptidoglycan lytic transglycosylase activity"/>
    <property type="evidence" value="ECO:0007669"/>
    <property type="project" value="InterPro"/>
</dbReference>
<dbReference type="PROSITE" id="PS00922">
    <property type="entry name" value="TRANSGLYCOSYLASE"/>
    <property type="match status" value="1"/>
</dbReference>
<accession>A0A0T5XB76</accession>
<protein>
    <submittedName>
        <fullName evidence="3">Transglycosylase SLT domain protein</fullName>
    </submittedName>
</protein>
<dbReference type="AlphaFoldDB" id="A0A0T5XB76"/>
<proteinExistence type="inferred from homology"/>
<dbReference type="InterPro" id="IPR023346">
    <property type="entry name" value="Lysozyme-like_dom_sf"/>
</dbReference>
<dbReference type="Pfam" id="PF01464">
    <property type="entry name" value="SLT"/>
    <property type="match status" value="1"/>
</dbReference>
<dbReference type="InterPro" id="IPR008258">
    <property type="entry name" value="Transglycosylase_SLT_dom_1"/>
</dbReference>
<sequence>MRIGPNFEKIREVHSRVEQIREKVGERTEQKKRSFIEVMRDLEGDKRYVDKISSQNVEDLIEDVSRKFKVDSALIRAVIEMESGGNAKAVSFKGAMGLMQLMPATAKDMGVEDPFDPRQNVEGGVRYLAHLLRKYDGDLDMALAAYNAGPGRVDYYRGIPPFGETVNFVRNVKALYEKFKRDDS</sequence>
<keyword evidence="4" id="KW-1185">Reference proteome</keyword>
<comment type="caution">
    <text evidence="3">The sequence shown here is derived from an EMBL/GenBank/DDBJ whole genome shotgun (WGS) entry which is preliminary data.</text>
</comment>
<feature type="domain" description="Transglycosylase SLT" evidence="2">
    <location>
        <begin position="60"/>
        <end position="156"/>
    </location>
</feature>
<dbReference type="CDD" id="cd00254">
    <property type="entry name" value="LT-like"/>
    <property type="match status" value="1"/>
</dbReference>
<evidence type="ECO:0000259" key="2">
    <source>
        <dbReference type="Pfam" id="PF01464"/>
    </source>
</evidence>
<dbReference type="GO" id="GO:0016020">
    <property type="term" value="C:membrane"/>
    <property type="evidence" value="ECO:0007669"/>
    <property type="project" value="InterPro"/>
</dbReference>
<dbReference type="PANTHER" id="PTHR37423:SF2">
    <property type="entry name" value="MEMBRANE-BOUND LYTIC MUREIN TRANSGLYCOSYLASE C"/>
    <property type="match status" value="1"/>
</dbReference>
<dbReference type="InterPro" id="IPR000189">
    <property type="entry name" value="Transglyc_AS"/>
</dbReference>